<keyword evidence="2 9" id="KW-0812">Transmembrane</keyword>
<name>A0A846MVQ8_9PROT</name>
<dbReference type="InterPro" id="IPR003439">
    <property type="entry name" value="ABC_transporter-like_ATP-bd"/>
</dbReference>
<sequence>MNIPSRIGILEFLQQETHALNKKLFLLTAVSGVANAMNLAVINASVDALKTGGPSWQHFLWFGLSIALFVYSLRYVLYESSRIAENAICSVRVRLADKIRRSDLLALESIGATDIHARISRDTAAIAQSARPLFSAAQSAVMIAFTLGYIATVSPLAMFLCIGLIAGGAAIYLKDRKKYEEGLNTSSEEEDRLFTSLTGLLAGFKEIRINRAKSDDVFGDFAETAGRVRDVRTRVMILFSNNIVIIEMFLVLLLGAMVFVLPILSGSFTGSATKIVAAILFFFGPLGNVVTMIPVVSQVNVTIANLQRLEARLDDTLEKLTSFENSPIIDMRGFKSIRFDGLHFAYRDPDGNAAFQVGPIDFTLRHGEMLFLVGGNGSGKTTLLKLFTALYQPQQGVIRVDDEQIGPANIQSYRDLFSAIFSDFHLFDKLHGLRDAAPERINELLKLMEISHKTTFVDGYFSNTHLSTGQRKRLALVVSYLEDKAVYVFDEVAADQDPHFRRYFYETLLPDLKRAGKTVVVVTHDDRYHHIADRVLQMDYGTLREVPRSLDPDAPKLHFSAGRSAPPKEGSE</sequence>
<evidence type="ECO:0000256" key="6">
    <source>
        <dbReference type="ARBA" id="ARBA00023136"/>
    </source>
</evidence>
<evidence type="ECO:0000256" key="1">
    <source>
        <dbReference type="ARBA" id="ARBA00004651"/>
    </source>
</evidence>
<dbReference type="SUPFAM" id="SSF90123">
    <property type="entry name" value="ABC transporter transmembrane region"/>
    <property type="match status" value="1"/>
</dbReference>
<reference evidence="12 13" key="1">
    <citation type="submission" date="2020-03" db="EMBL/GenBank/DDBJ databases">
        <title>Genomic Encyclopedia of Type Strains, Phase IV (KMG-IV): sequencing the most valuable type-strain genomes for metagenomic binning, comparative biology and taxonomic classification.</title>
        <authorList>
            <person name="Goeker M."/>
        </authorList>
    </citation>
    <scope>NUCLEOTIDE SEQUENCE [LARGE SCALE GENOMIC DNA]</scope>
    <source>
        <strain evidence="12 13">DSM 19867</strain>
    </source>
</reference>
<dbReference type="InterPro" id="IPR003593">
    <property type="entry name" value="AAA+_ATPase"/>
</dbReference>
<dbReference type="InterPro" id="IPR039421">
    <property type="entry name" value="Type_1_exporter"/>
</dbReference>
<evidence type="ECO:0000313" key="12">
    <source>
        <dbReference type="EMBL" id="NIK87140.1"/>
    </source>
</evidence>
<dbReference type="SMART" id="SM00382">
    <property type="entry name" value="AAA"/>
    <property type="match status" value="1"/>
</dbReference>
<dbReference type="GO" id="GO:0034040">
    <property type="term" value="F:ATPase-coupled lipid transmembrane transporter activity"/>
    <property type="evidence" value="ECO:0007669"/>
    <property type="project" value="TreeGrafter"/>
</dbReference>
<feature type="transmembrane region" description="Helical" evidence="9">
    <location>
        <begin position="133"/>
        <end position="150"/>
    </location>
</feature>
<proteinExistence type="predicted"/>
<feature type="compositionally biased region" description="Basic and acidic residues" evidence="8">
    <location>
        <begin position="547"/>
        <end position="556"/>
    </location>
</feature>
<feature type="domain" description="ABC transmembrane type-1" evidence="11">
    <location>
        <begin position="24"/>
        <end position="298"/>
    </location>
</feature>
<evidence type="ECO:0000256" key="2">
    <source>
        <dbReference type="ARBA" id="ARBA00022692"/>
    </source>
</evidence>
<dbReference type="GO" id="GO:0140359">
    <property type="term" value="F:ABC-type transporter activity"/>
    <property type="evidence" value="ECO:0007669"/>
    <property type="project" value="InterPro"/>
</dbReference>
<organism evidence="12 13">
    <name type="scientific">Rhizomicrobium palustre</name>
    <dbReference type="NCBI Taxonomy" id="189966"/>
    <lineage>
        <taxon>Bacteria</taxon>
        <taxon>Pseudomonadati</taxon>
        <taxon>Pseudomonadota</taxon>
        <taxon>Alphaproteobacteria</taxon>
        <taxon>Micropepsales</taxon>
        <taxon>Micropepsaceae</taxon>
        <taxon>Rhizomicrobium</taxon>
    </lineage>
</organism>
<dbReference type="PROSITE" id="PS50929">
    <property type="entry name" value="ABC_TM1F"/>
    <property type="match status" value="1"/>
</dbReference>
<dbReference type="Gene3D" id="1.20.1560.10">
    <property type="entry name" value="ABC transporter type 1, transmembrane domain"/>
    <property type="match status" value="1"/>
</dbReference>
<evidence type="ECO:0000256" key="7">
    <source>
        <dbReference type="SAM" id="Coils"/>
    </source>
</evidence>
<dbReference type="Pfam" id="PF00005">
    <property type="entry name" value="ABC_tran"/>
    <property type="match status" value="1"/>
</dbReference>
<dbReference type="SUPFAM" id="SSF52540">
    <property type="entry name" value="P-loop containing nucleoside triphosphate hydrolases"/>
    <property type="match status" value="1"/>
</dbReference>
<feature type="transmembrane region" description="Helical" evidence="9">
    <location>
        <begin position="58"/>
        <end position="77"/>
    </location>
</feature>
<keyword evidence="5 9" id="KW-1133">Transmembrane helix</keyword>
<keyword evidence="3" id="KW-0547">Nucleotide-binding</keyword>
<comment type="caution">
    <text evidence="12">The sequence shown here is derived from an EMBL/GenBank/DDBJ whole genome shotgun (WGS) entry which is preliminary data.</text>
</comment>
<dbReference type="PANTHER" id="PTHR24221:SF654">
    <property type="entry name" value="ATP-BINDING CASSETTE SUB-FAMILY B MEMBER 6"/>
    <property type="match status" value="1"/>
</dbReference>
<evidence type="ECO:0000259" key="10">
    <source>
        <dbReference type="PROSITE" id="PS50893"/>
    </source>
</evidence>
<protein>
    <submittedName>
        <fullName evidence="12">Putative ATP-binding cassette transporter</fullName>
    </submittedName>
</protein>
<dbReference type="GO" id="GO:0005524">
    <property type="term" value="F:ATP binding"/>
    <property type="evidence" value="ECO:0007669"/>
    <property type="project" value="UniProtKB-KW"/>
</dbReference>
<evidence type="ECO:0000256" key="5">
    <source>
        <dbReference type="ARBA" id="ARBA00022989"/>
    </source>
</evidence>
<dbReference type="PROSITE" id="PS50893">
    <property type="entry name" value="ABC_TRANSPORTER_2"/>
    <property type="match status" value="1"/>
</dbReference>
<dbReference type="Proteomes" id="UP000570514">
    <property type="component" value="Unassembled WGS sequence"/>
</dbReference>
<evidence type="ECO:0000313" key="13">
    <source>
        <dbReference type="Proteomes" id="UP000570514"/>
    </source>
</evidence>
<feature type="region of interest" description="Disordered" evidence="8">
    <location>
        <begin position="547"/>
        <end position="572"/>
    </location>
</feature>
<accession>A0A846MVQ8</accession>
<dbReference type="InterPro" id="IPR027417">
    <property type="entry name" value="P-loop_NTPase"/>
</dbReference>
<gene>
    <name evidence="12" type="ORF">FHS83_000458</name>
</gene>
<dbReference type="NCBIfam" id="TIGR01194">
    <property type="entry name" value="cyc_pep_trnsptr"/>
    <property type="match status" value="1"/>
</dbReference>
<evidence type="ECO:0000256" key="4">
    <source>
        <dbReference type="ARBA" id="ARBA00022840"/>
    </source>
</evidence>
<keyword evidence="6 9" id="KW-0472">Membrane</keyword>
<keyword evidence="4 12" id="KW-0067">ATP-binding</keyword>
<comment type="subcellular location">
    <subcellularLocation>
        <location evidence="1">Cell membrane</location>
        <topology evidence="1">Multi-pass membrane protein</topology>
    </subcellularLocation>
</comment>
<evidence type="ECO:0000256" key="8">
    <source>
        <dbReference type="SAM" id="MobiDB-lite"/>
    </source>
</evidence>
<dbReference type="AlphaFoldDB" id="A0A846MVQ8"/>
<feature type="transmembrane region" description="Helical" evidence="9">
    <location>
        <begin position="24"/>
        <end position="46"/>
    </location>
</feature>
<keyword evidence="13" id="KW-1185">Reference proteome</keyword>
<feature type="domain" description="ABC transporter" evidence="10">
    <location>
        <begin position="337"/>
        <end position="565"/>
    </location>
</feature>
<dbReference type="InterPro" id="IPR011527">
    <property type="entry name" value="ABC1_TM_dom"/>
</dbReference>
<evidence type="ECO:0000256" key="9">
    <source>
        <dbReference type="SAM" id="Phobius"/>
    </source>
</evidence>
<keyword evidence="7" id="KW-0175">Coiled coil</keyword>
<dbReference type="InterPro" id="IPR005898">
    <property type="entry name" value="Cyc_pep_transpt_SyrD/YojI"/>
</dbReference>
<feature type="coiled-coil region" evidence="7">
    <location>
        <begin position="299"/>
        <end position="326"/>
    </location>
</feature>
<dbReference type="PANTHER" id="PTHR24221">
    <property type="entry name" value="ATP-BINDING CASSETTE SUB-FAMILY B"/>
    <property type="match status" value="1"/>
</dbReference>
<dbReference type="GO" id="GO:0015833">
    <property type="term" value="P:peptide transport"/>
    <property type="evidence" value="ECO:0007669"/>
    <property type="project" value="InterPro"/>
</dbReference>
<dbReference type="RefSeq" id="WP_167080472.1">
    <property type="nucleotide sequence ID" value="NZ_BAAADC010000001.1"/>
</dbReference>
<dbReference type="GO" id="GO:0005886">
    <property type="term" value="C:plasma membrane"/>
    <property type="evidence" value="ECO:0007669"/>
    <property type="project" value="UniProtKB-SubCell"/>
</dbReference>
<evidence type="ECO:0000259" key="11">
    <source>
        <dbReference type="PROSITE" id="PS50929"/>
    </source>
</evidence>
<feature type="transmembrane region" description="Helical" evidence="9">
    <location>
        <begin position="237"/>
        <end position="263"/>
    </location>
</feature>
<dbReference type="GO" id="GO:1904680">
    <property type="term" value="F:peptide transmembrane transporter activity"/>
    <property type="evidence" value="ECO:0007669"/>
    <property type="project" value="InterPro"/>
</dbReference>
<dbReference type="EMBL" id="JAASRM010000001">
    <property type="protein sequence ID" value="NIK87140.1"/>
    <property type="molecule type" value="Genomic_DNA"/>
</dbReference>
<dbReference type="GO" id="GO:0016887">
    <property type="term" value="F:ATP hydrolysis activity"/>
    <property type="evidence" value="ECO:0007669"/>
    <property type="project" value="InterPro"/>
</dbReference>
<dbReference type="InterPro" id="IPR036640">
    <property type="entry name" value="ABC1_TM_sf"/>
</dbReference>
<feature type="transmembrane region" description="Helical" evidence="9">
    <location>
        <begin position="156"/>
        <end position="173"/>
    </location>
</feature>
<dbReference type="Gene3D" id="3.40.50.300">
    <property type="entry name" value="P-loop containing nucleotide triphosphate hydrolases"/>
    <property type="match status" value="1"/>
</dbReference>
<feature type="transmembrane region" description="Helical" evidence="9">
    <location>
        <begin position="275"/>
        <end position="296"/>
    </location>
</feature>
<evidence type="ECO:0000256" key="3">
    <source>
        <dbReference type="ARBA" id="ARBA00022741"/>
    </source>
</evidence>